<dbReference type="KEGG" id="apb:SAR116_2500"/>
<feature type="domain" description="Pyrrolo-quinoline quinone repeat" evidence="1">
    <location>
        <begin position="390"/>
        <end position="452"/>
    </location>
</feature>
<evidence type="ECO:0000313" key="2">
    <source>
        <dbReference type="EMBL" id="ADE40743.1"/>
    </source>
</evidence>
<dbReference type="EMBL" id="CP001751">
    <property type="protein sequence ID" value="ADE40743.1"/>
    <property type="molecule type" value="Genomic_DNA"/>
</dbReference>
<dbReference type="Proteomes" id="UP000007460">
    <property type="component" value="Chromosome"/>
</dbReference>
<reference evidence="2 3" key="1">
    <citation type="journal article" date="2010" name="J. Bacteriol.">
        <title>Complete genome sequence of "Candidatus Puniceispirillum marinum" IMCC1322, a representative of the SAR116 clade in the Alphaproteobacteria.</title>
        <authorList>
            <person name="Oh H.M."/>
            <person name="Kwon K.K."/>
            <person name="Kang I."/>
            <person name="Kang S.G."/>
            <person name="Lee J.H."/>
            <person name="Kim S.J."/>
            <person name="Cho J.C."/>
        </authorList>
    </citation>
    <scope>NUCLEOTIDE SEQUENCE [LARGE SCALE GENOMIC DNA]</scope>
    <source>
        <strain evidence="2 3">IMCC1322</strain>
    </source>
</reference>
<feature type="domain" description="Pyrrolo-quinoline quinone repeat" evidence="1">
    <location>
        <begin position="132"/>
        <end position="369"/>
    </location>
</feature>
<dbReference type="InterPro" id="IPR002372">
    <property type="entry name" value="PQQ_rpt_dom"/>
</dbReference>
<dbReference type="InterPro" id="IPR018391">
    <property type="entry name" value="PQQ_b-propeller_rpt"/>
</dbReference>
<dbReference type="PROSITE" id="PS51257">
    <property type="entry name" value="PROKAR_LIPOPROTEIN"/>
    <property type="match status" value="1"/>
</dbReference>
<dbReference type="GO" id="GO:0016740">
    <property type="term" value="F:transferase activity"/>
    <property type="evidence" value="ECO:0007669"/>
    <property type="project" value="UniProtKB-KW"/>
</dbReference>
<dbReference type="AlphaFoldDB" id="D5BQM5"/>
<dbReference type="eggNOG" id="COG1520">
    <property type="taxonomic scope" value="Bacteria"/>
</dbReference>
<dbReference type="HOGENOM" id="CLU_027480_3_0_5"/>
<dbReference type="InterPro" id="IPR011047">
    <property type="entry name" value="Quinoprotein_ADH-like_sf"/>
</dbReference>
<dbReference type="Gene3D" id="2.130.10.10">
    <property type="entry name" value="YVTN repeat-like/Quinoprotein amine dehydrogenase"/>
    <property type="match status" value="1"/>
</dbReference>
<organism evidence="2 3">
    <name type="scientific">Puniceispirillum marinum (strain IMCC1322)</name>
    <dbReference type="NCBI Taxonomy" id="488538"/>
    <lineage>
        <taxon>Bacteria</taxon>
        <taxon>Pseudomonadati</taxon>
        <taxon>Pseudomonadota</taxon>
        <taxon>Alphaproteobacteria</taxon>
        <taxon>Candidatus Puniceispirillales</taxon>
        <taxon>Candidatus Puniceispirillaceae</taxon>
        <taxon>Candidatus Puniceispirillum</taxon>
    </lineage>
</organism>
<gene>
    <name evidence="2" type="ordered locus">SAR116_2500</name>
</gene>
<evidence type="ECO:0000259" key="1">
    <source>
        <dbReference type="Pfam" id="PF13360"/>
    </source>
</evidence>
<dbReference type="SUPFAM" id="SSF50998">
    <property type="entry name" value="Quinoprotein alcohol dehydrogenase-like"/>
    <property type="match status" value="2"/>
</dbReference>
<dbReference type="Pfam" id="PF13360">
    <property type="entry name" value="PQQ_2"/>
    <property type="match status" value="2"/>
</dbReference>
<dbReference type="OrthoDB" id="5290752at2"/>
<sequence>MKMRLTMPQAMFRNGNNRAVSVMAGMALLALSACSPPEAILPGDRIAVFAGVDAISVDAAAFDEGSNLPAPVGLASATHSGGSAAHAGGHLDIDLPLKKIWSVSIGGAGSQLVDLAQPVIDGGRVFAVTPLGQVTAIDVQTGTSIWSVSIESFADDPLPGIGGGVMVSGDQLFAHAGGHKLAALSVEDGTSLWSIDLTLPIRGGPTAIDDQALVITDIDGNVMVFSMEDGSSLWDRAGLPSSTIIYGAPSPAYYDGELALAGAGGELSLLDATDGEIIWTESLAAFNPRTPLQGIGDIRANPAIDGGLVFAISQSGRMAALNARSGFMLWDLPISGVEMPWVAGDTVFVVSLEGRVYALRREDGMVRWIAELPDALPAGAMASENLTRYVGPVVANEQVLVISKSGTLHMLNAETGIETSSLNVGSDIVTPPQIAGGRLFVLSNNGQLSAFD</sequence>
<keyword evidence="2" id="KW-0808">Transferase</keyword>
<accession>D5BQM5</accession>
<name>D5BQM5_PUNMI</name>
<evidence type="ECO:0000313" key="3">
    <source>
        <dbReference type="Proteomes" id="UP000007460"/>
    </source>
</evidence>
<dbReference type="EC" id="2.7.1.-" evidence="2"/>
<dbReference type="RefSeq" id="WP_013047369.1">
    <property type="nucleotide sequence ID" value="NC_014010.1"/>
</dbReference>
<dbReference type="InterPro" id="IPR015943">
    <property type="entry name" value="WD40/YVTN_repeat-like_dom_sf"/>
</dbReference>
<proteinExistence type="predicted"/>
<dbReference type="SMART" id="SM00564">
    <property type="entry name" value="PQQ"/>
    <property type="match status" value="7"/>
</dbReference>
<dbReference type="PANTHER" id="PTHR34512">
    <property type="entry name" value="CELL SURFACE PROTEIN"/>
    <property type="match status" value="1"/>
</dbReference>
<dbReference type="STRING" id="488538.SAR116_2500"/>
<keyword evidence="3" id="KW-1185">Reference proteome</keyword>
<dbReference type="PANTHER" id="PTHR34512:SF30">
    <property type="entry name" value="OUTER MEMBRANE PROTEIN ASSEMBLY FACTOR BAMB"/>
    <property type="match status" value="1"/>
</dbReference>
<protein>
    <submittedName>
        <fullName evidence="2">Pyrrolo-quinoline quinone</fullName>
        <ecNumber evidence="2">2.7.1.-</ecNumber>
    </submittedName>
</protein>